<sequence>MPQAIVNAGSGGLDYDRVALAQALETLPLQAPIVILIHGYKYAPGAPGHCPHDQILAEGGTRKSWKIMSWPRHLGLGRDGLVIAFGWQGTGSIWQAYRNAGAAGRALAGLIEGVGRPVHLFGHSPGARVALSAVANAPAHSIGRVVLIAGAELRSNARAALASPAGRRADVLNVTSRENLPFDLLLECVLGLRGRALGAGLPDLPGWTDLAVDRDTTRDRLRRLGYRIGAPSRRFCHWSLYLRPGLFPLYADVLRGDLPLSRLAAPAPVSLSPLPFAARLSS</sequence>
<name>A0ABS6SYU9_9RHOB</name>
<organism evidence="1 2">
    <name type="scientific">Maritimibacter dapengensis</name>
    <dbReference type="NCBI Taxonomy" id="2836868"/>
    <lineage>
        <taxon>Bacteria</taxon>
        <taxon>Pseudomonadati</taxon>
        <taxon>Pseudomonadota</taxon>
        <taxon>Alphaproteobacteria</taxon>
        <taxon>Rhodobacterales</taxon>
        <taxon>Roseobacteraceae</taxon>
        <taxon>Maritimibacter</taxon>
    </lineage>
</organism>
<comment type="caution">
    <text evidence="1">The sequence shown here is derived from an EMBL/GenBank/DDBJ whole genome shotgun (WGS) entry which is preliminary data.</text>
</comment>
<dbReference type="RefSeq" id="WP_218390773.1">
    <property type="nucleotide sequence ID" value="NZ_JAHUZE010000001.1"/>
</dbReference>
<proteinExistence type="predicted"/>
<keyword evidence="2" id="KW-1185">Reference proteome</keyword>
<evidence type="ECO:0008006" key="3">
    <source>
        <dbReference type="Google" id="ProtNLM"/>
    </source>
</evidence>
<accession>A0ABS6SYU9</accession>
<dbReference type="EMBL" id="JAHUZE010000001">
    <property type="protein sequence ID" value="MBV7377910.1"/>
    <property type="molecule type" value="Genomic_DNA"/>
</dbReference>
<reference evidence="1 2" key="1">
    <citation type="submission" date="2021-05" db="EMBL/GenBank/DDBJ databases">
        <title>Culturable bacteria isolated from Daya Bay.</title>
        <authorList>
            <person name="Zheng W."/>
            <person name="Yu S."/>
            <person name="Huang Y."/>
        </authorList>
    </citation>
    <scope>NUCLEOTIDE SEQUENCE [LARGE SCALE GENOMIC DNA]</scope>
    <source>
        <strain evidence="1 2">DP4N28-5</strain>
    </source>
</reference>
<evidence type="ECO:0000313" key="2">
    <source>
        <dbReference type="Proteomes" id="UP000756530"/>
    </source>
</evidence>
<protein>
    <recommendedName>
        <fullName evidence="3">AB hydrolase-1 domain-containing protein</fullName>
    </recommendedName>
</protein>
<evidence type="ECO:0000313" key="1">
    <source>
        <dbReference type="EMBL" id="MBV7377910.1"/>
    </source>
</evidence>
<dbReference type="Proteomes" id="UP000756530">
    <property type="component" value="Unassembled WGS sequence"/>
</dbReference>
<gene>
    <name evidence="1" type="ORF">KJP28_03155</name>
</gene>